<evidence type="ECO:0000313" key="2">
    <source>
        <dbReference type="EMBL" id="CAB1456663.1"/>
    </source>
</evidence>
<name>A0A9N7VT32_PLEPL</name>
<dbReference type="Proteomes" id="UP001153269">
    <property type="component" value="Unassembled WGS sequence"/>
</dbReference>
<feature type="region of interest" description="Disordered" evidence="1">
    <location>
        <begin position="98"/>
        <end position="130"/>
    </location>
</feature>
<evidence type="ECO:0000256" key="1">
    <source>
        <dbReference type="SAM" id="MobiDB-lite"/>
    </source>
</evidence>
<comment type="caution">
    <text evidence="2">The sequence shown here is derived from an EMBL/GenBank/DDBJ whole genome shotgun (WGS) entry which is preliminary data.</text>
</comment>
<dbReference type="EMBL" id="CADEAL010004306">
    <property type="protein sequence ID" value="CAB1456663.1"/>
    <property type="molecule type" value="Genomic_DNA"/>
</dbReference>
<accession>A0A9N7VT32</accession>
<sequence length="130" mass="14081">MCQVVLKAENLFFKSICGVFDLSSSLRAASILPLTLHLNLLLHIQHGPGFKVPVTEQLHAALPHQSSSMALAKRANGKWTAGTPAAHAAHVLFMSRGRRDAPRHTPCQKHTALRTGASHYTPTSKPPPSH</sequence>
<protein>
    <submittedName>
        <fullName evidence="2">Uncharacterized protein</fullName>
    </submittedName>
</protein>
<keyword evidence="3" id="KW-1185">Reference proteome</keyword>
<proteinExistence type="predicted"/>
<dbReference type="AlphaFoldDB" id="A0A9N7VT32"/>
<evidence type="ECO:0000313" key="3">
    <source>
        <dbReference type="Proteomes" id="UP001153269"/>
    </source>
</evidence>
<reference evidence="2" key="1">
    <citation type="submission" date="2020-03" db="EMBL/GenBank/DDBJ databases">
        <authorList>
            <person name="Weist P."/>
        </authorList>
    </citation>
    <scope>NUCLEOTIDE SEQUENCE</scope>
</reference>
<organism evidence="2 3">
    <name type="scientific">Pleuronectes platessa</name>
    <name type="common">European plaice</name>
    <dbReference type="NCBI Taxonomy" id="8262"/>
    <lineage>
        <taxon>Eukaryota</taxon>
        <taxon>Metazoa</taxon>
        <taxon>Chordata</taxon>
        <taxon>Craniata</taxon>
        <taxon>Vertebrata</taxon>
        <taxon>Euteleostomi</taxon>
        <taxon>Actinopterygii</taxon>
        <taxon>Neopterygii</taxon>
        <taxon>Teleostei</taxon>
        <taxon>Neoteleostei</taxon>
        <taxon>Acanthomorphata</taxon>
        <taxon>Carangaria</taxon>
        <taxon>Pleuronectiformes</taxon>
        <taxon>Pleuronectoidei</taxon>
        <taxon>Pleuronectidae</taxon>
        <taxon>Pleuronectes</taxon>
    </lineage>
</organism>
<gene>
    <name evidence="2" type="ORF">PLEPLA_LOCUS44455</name>
</gene>